<dbReference type="EMBL" id="KV417270">
    <property type="protein sequence ID" value="KZP00283.1"/>
    <property type="molecule type" value="Genomic_DNA"/>
</dbReference>
<evidence type="ECO:0000256" key="8">
    <source>
        <dbReference type="SAM" id="MobiDB-lite"/>
    </source>
</evidence>
<keyword evidence="6" id="KW-0906">Nuclear pore complex</keyword>
<evidence type="ECO:0000259" key="9">
    <source>
        <dbReference type="Pfam" id="PF21093"/>
    </source>
</evidence>
<evidence type="ECO:0000256" key="3">
    <source>
        <dbReference type="ARBA" id="ARBA00022816"/>
    </source>
</evidence>
<protein>
    <recommendedName>
        <fullName evidence="9">Nucleoporin Nup188 N-terminal subdomain III domain-containing protein</fullName>
    </recommendedName>
</protein>
<evidence type="ECO:0000256" key="5">
    <source>
        <dbReference type="ARBA" id="ARBA00023010"/>
    </source>
</evidence>
<gene>
    <name evidence="10" type="ORF">CALVIDRAFT_595657</name>
</gene>
<accession>A0A167QVF7</accession>
<keyword evidence="2" id="KW-0813">Transport</keyword>
<dbReference type="GO" id="GO:0051028">
    <property type="term" value="P:mRNA transport"/>
    <property type="evidence" value="ECO:0007669"/>
    <property type="project" value="UniProtKB-KW"/>
</dbReference>
<dbReference type="GO" id="GO:0006606">
    <property type="term" value="P:protein import into nucleus"/>
    <property type="evidence" value="ECO:0007669"/>
    <property type="project" value="TreeGrafter"/>
</dbReference>
<evidence type="ECO:0000256" key="4">
    <source>
        <dbReference type="ARBA" id="ARBA00022927"/>
    </source>
</evidence>
<dbReference type="Gene3D" id="1.25.10.70">
    <property type="match status" value="1"/>
</dbReference>
<evidence type="ECO:0000256" key="1">
    <source>
        <dbReference type="ARBA" id="ARBA00004567"/>
    </source>
</evidence>
<dbReference type="GO" id="GO:0006405">
    <property type="term" value="P:RNA export from nucleus"/>
    <property type="evidence" value="ECO:0007669"/>
    <property type="project" value="TreeGrafter"/>
</dbReference>
<evidence type="ECO:0000313" key="11">
    <source>
        <dbReference type="Proteomes" id="UP000076738"/>
    </source>
</evidence>
<feature type="domain" description="Nucleoporin Nup188 N-terminal subdomain III" evidence="9">
    <location>
        <begin position="737"/>
        <end position="1094"/>
    </location>
</feature>
<organism evidence="10 11">
    <name type="scientific">Calocera viscosa (strain TUFC12733)</name>
    <dbReference type="NCBI Taxonomy" id="1330018"/>
    <lineage>
        <taxon>Eukaryota</taxon>
        <taxon>Fungi</taxon>
        <taxon>Dikarya</taxon>
        <taxon>Basidiomycota</taxon>
        <taxon>Agaricomycotina</taxon>
        <taxon>Dacrymycetes</taxon>
        <taxon>Dacrymycetales</taxon>
        <taxon>Dacrymycetaceae</taxon>
        <taxon>Calocera</taxon>
    </lineage>
</organism>
<keyword evidence="3" id="KW-0509">mRNA transport</keyword>
<dbReference type="InterPro" id="IPR048883">
    <property type="entry name" value="Nup188_N-subdom_III"/>
</dbReference>
<dbReference type="Proteomes" id="UP000076738">
    <property type="component" value="Unassembled WGS sequence"/>
</dbReference>
<evidence type="ECO:0000256" key="7">
    <source>
        <dbReference type="ARBA" id="ARBA00023242"/>
    </source>
</evidence>
<dbReference type="InterPro" id="IPR044840">
    <property type="entry name" value="Nup188"/>
</dbReference>
<proteinExistence type="predicted"/>
<keyword evidence="7" id="KW-0539">Nucleus</keyword>
<dbReference type="GO" id="GO:0017056">
    <property type="term" value="F:structural constituent of nuclear pore"/>
    <property type="evidence" value="ECO:0007669"/>
    <property type="project" value="InterPro"/>
</dbReference>
<keyword evidence="11" id="KW-1185">Reference proteome</keyword>
<name>A0A167QVF7_CALVF</name>
<reference evidence="10 11" key="1">
    <citation type="journal article" date="2016" name="Mol. Biol. Evol.">
        <title>Comparative Genomics of Early-Diverging Mushroom-Forming Fungi Provides Insights into the Origins of Lignocellulose Decay Capabilities.</title>
        <authorList>
            <person name="Nagy L.G."/>
            <person name="Riley R."/>
            <person name="Tritt A."/>
            <person name="Adam C."/>
            <person name="Daum C."/>
            <person name="Floudas D."/>
            <person name="Sun H."/>
            <person name="Yadav J.S."/>
            <person name="Pangilinan J."/>
            <person name="Larsson K.H."/>
            <person name="Matsuura K."/>
            <person name="Barry K."/>
            <person name="Labutti K."/>
            <person name="Kuo R."/>
            <person name="Ohm R.A."/>
            <person name="Bhattacharya S.S."/>
            <person name="Shirouzu T."/>
            <person name="Yoshinaga Y."/>
            <person name="Martin F.M."/>
            <person name="Grigoriev I.V."/>
            <person name="Hibbett D.S."/>
        </authorList>
    </citation>
    <scope>NUCLEOTIDE SEQUENCE [LARGE SCALE GENOMIC DNA]</scope>
    <source>
        <strain evidence="10 11">TUFC12733</strain>
    </source>
</reference>
<keyword evidence="5" id="KW-0811">Translocation</keyword>
<evidence type="ECO:0000256" key="6">
    <source>
        <dbReference type="ARBA" id="ARBA00023132"/>
    </source>
</evidence>
<dbReference type="PANTHER" id="PTHR31431:SF1">
    <property type="entry name" value="NUCLEOPORIN NUP188"/>
    <property type="match status" value="1"/>
</dbReference>
<keyword evidence="4" id="KW-0653">Protein transport</keyword>
<dbReference type="Pfam" id="PF21093">
    <property type="entry name" value="Nup188_N-subdom_III"/>
    <property type="match status" value="1"/>
</dbReference>
<evidence type="ECO:0000313" key="10">
    <source>
        <dbReference type="EMBL" id="KZP00283.1"/>
    </source>
</evidence>
<comment type="subcellular location">
    <subcellularLocation>
        <location evidence="1">Nucleus</location>
        <location evidence="1">Nuclear pore complex</location>
    </subcellularLocation>
</comment>
<evidence type="ECO:0000256" key="2">
    <source>
        <dbReference type="ARBA" id="ARBA00022448"/>
    </source>
</evidence>
<feature type="region of interest" description="Disordered" evidence="8">
    <location>
        <begin position="1950"/>
        <end position="1969"/>
    </location>
</feature>
<sequence>MSLPSINIVPPSATGSAFELPRTTPMATTASASAGPSGVDEKRLLTLTYGDLLTLLTDPFSSTITYASLTWLLTDRIPAFLNPSSPFGSPTPASRAQVETLSVRGLALSKAERDFILKFSTTWDVDEIQCALLWTRYTAASGVRALLHPQEHTHGLLQFLLEEQLNTTRVVAALLRAASNDADAVHGVAAELLPAIFNPYEEHLRKLLTAFQDRCTKPLPTAVQSKEHRPLAPLLARHALQEQIGFLELLFLANYIQPSSAALTHDILHTVYHTQLGTAHAPLDPHLMDDAGLALTKSVRVASILLAVGVLNLESLWDAELALSEQAGTSLLTNPDILLSIQETLLQTPSDSSYAPVVLAWAVLLHALTETMLAAEAIPDIWLPLVRAIAPEAEKGPAVMLPDRRMAFEEFASVALDPAMSLFPRLEEILSLPPFDAESERGGASLLSPVNALAYRSVLKGLLLSVPTLIQLPFLADLDAYLSCFCTLLARGPAQEVSRLALQFWENDMRDPQRSTVLAIPAARAPLSFSILLRLLTALCGNGNVQGGAGPAEPEVSSSPLDPEQSAQQTCADYVWRWFGKRRQFAMLLNAAEIGILWEAGPAGWETKKPMSFPGGGIIERDAVGQILNQGDGREGVVVSWPVQWNGLHLLLDLLKAFIQKHARGSLRRGTVPQTPEERRKARIVNIDLSEVQVEVGGDETELIGGVLELMAALLRAKPALAEEMDTLFGPLEKTPHPFLELVIKLLELVLIRTNPRSPPPLRLITPLLTILSSAAYSPTMSVRLAAYLRSSGVFAVGGAFARLVSSEQILGTYFGTLDIIRLVTAVADDARRHQFATPEPDTHVLKAEVLQQAVTFLFRDIWSSFLGWRYTSLTERLVLAEKMMDVHLGILQDWALAPISATNESLYRPVVYTVTTTLLSNQSAITPLTAILTSAPDTMANMAKAKRTTERDQLCDVVERALCLMRASLLHKGQVQINGLSALENAIFSLGSEPRRSLRSRPATTGMAQLLFDYVTTPYPSSTVQLEAANTLYVVCRSSSNIPSTPSFVGSLNDAVETVKRLVEDILENDMVPVSLRRAVWDFASATIDTKQAIGSIFLTGSLPIGLAMSAKARGKQSEKGGAAPPASAVSAALAILNDWEKPSENDFSLVAAALNFLDVCWRQFEQYSDILNQHRKDGKLWKTLTTIATSDIGSDPGVEKFSLHHTIAKAYRSSAHEEIAQHSDRLLVKAHSVHLLSLDIAVASDQLPADQPRTSPPDSFKDLEAVLRQSTILNGVLSKAIESPYSPAFMAGVVRDLKPFDRFDADLLRCPPSSEDRQGGDDYLYSLEEVFTKLRGYPLDGTQIALALKRACALNLTWSLIDRHVALTRSWQALLEAASPWIAAQPTLRPALISSIASIARVIADEQRDGDTMVAVHATRVALLQAMTGGIIHLTGLPTTAQLYALTGSLHKLVLHEQFPMFGSFRGILTPPFHRPLLHVVQWCGRLLATRDLVKTRTTQQWVLVAATMSFTLMFLANALRKVFVDALAKPTEAPPHEDLELLITLFDRCTQDALHPAAAVWLAYCEDTDLIRLSLEVLALSDMGGASSDPTRHLLHPEYANYVLALHMVLSKTPVAAESLARAGVLSVYTENSLTPALEAGAVIPNNPNTSGRSLAHDAWCQMLSVTTALMGINSLTSDVLDAKILMLVQSYGRQLSGTLAWRVEDTFGLPLFEELERTVAFFYTMSVRSSKEQDPSSPYWVILSVYSEKALGLLQQLNYAVTHPNNTFSLLDPFSHEEEAFFFQEQEQMNVSKSSSDMIDPVNRPALAALMQRLFLITRDIMSSMTALSRPDAVIRSTNVDDWWVPGKIHAPTISAAVSIDEPASIGTLLELANVARDTLSALVPLSGSAALPGKPLPPCTASFPAFDKVVCTSALRETLEMLLLYITAEIMRGIYGGAEASAGAGAGEEDAGSRRAGAASSDPAQRALRGELLSELRELLSKSAALFEKMDGAGTTGNIASGLSGQVQKRLGSASA</sequence>
<dbReference type="OrthoDB" id="102511at2759"/>
<feature type="compositionally biased region" description="Low complexity" evidence="8">
    <location>
        <begin position="1959"/>
        <end position="1969"/>
    </location>
</feature>
<dbReference type="GO" id="GO:0044611">
    <property type="term" value="C:nuclear pore inner ring"/>
    <property type="evidence" value="ECO:0007669"/>
    <property type="project" value="TreeGrafter"/>
</dbReference>
<dbReference type="STRING" id="1330018.A0A167QVF7"/>
<dbReference type="PANTHER" id="PTHR31431">
    <property type="entry name" value="NUCLEOPORIN NUP188 HOMOLOG"/>
    <property type="match status" value="1"/>
</dbReference>